<feature type="region of interest" description="Disordered" evidence="1">
    <location>
        <begin position="648"/>
        <end position="696"/>
    </location>
</feature>
<keyword evidence="3" id="KW-1185">Reference proteome</keyword>
<dbReference type="AlphaFoldDB" id="A0AAJ7S0U6"/>
<feature type="compositionally biased region" description="Low complexity" evidence="1">
    <location>
        <begin position="91"/>
        <end position="117"/>
    </location>
</feature>
<protein>
    <submittedName>
        <fullName evidence="4">Uncharacterized protein LOC108624387</fullName>
    </submittedName>
</protein>
<feature type="region of interest" description="Disordered" evidence="1">
    <location>
        <begin position="320"/>
        <end position="438"/>
    </location>
</feature>
<feature type="chain" id="PRO_5042554644" evidence="2">
    <location>
        <begin position="22"/>
        <end position="947"/>
    </location>
</feature>
<feature type="region of interest" description="Disordered" evidence="1">
    <location>
        <begin position="26"/>
        <end position="48"/>
    </location>
</feature>
<feature type="compositionally biased region" description="Basic and acidic residues" evidence="1">
    <location>
        <begin position="477"/>
        <end position="495"/>
    </location>
</feature>
<dbReference type="GeneID" id="108624387"/>
<proteinExistence type="predicted"/>
<feature type="region of interest" description="Disordered" evidence="1">
    <location>
        <begin position="564"/>
        <end position="632"/>
    </location>
</feature>
<dbReference type="Proteomes" id="UP000694925">
    <property type="component" value="Unplaced"/>
</dbReference>
<evidence type="ECO:0000256" key="1">
    <source>
        <dbReference type="SAM" id="MobiDB-lite"/>
    </source>
</evidence>
<keyword evidence="2" id="KW-0732">Signal</keyword>
<feature type="signal peptide" evidence="2">
    <location>
        <begin position="1"/>
        <end position="21"/>
    </location>
</feature>
<evidence type="ECO:0000256" key="2">
    <source>
        <dbReference type="SAM" id="SignalP"/>
    </source>
</evidence>
<reference evidence="4" key="1">
    <citation type="submission" date="2025-08" db="UniProtKB">
        <authorList>
            <consortium name="RefSeq"/>
        </authorList>
    </citation>
    <scope>IDENTIFICATION</scope>
    <source>
        <tissue evidence="4">Whole body</tissue>
    </source>
</reference>
<feature type="compositionally biased region" description="Basic and acidic residues" evidence="1">
    <location>
        <begin position="618"/>
        <end position="627"/>
    </location>
</feature>
<name>A0AAJ7S0U6_9HYME</name>
<accession>A0AAJ7S0U6</accession>
<feature type="compositionally biased region" description="Polar residues" evidence="1">
    <location>
        <begin position="79"/>
        <end position="90"/>
    </location>
</feature>
<feature type="compositionally biased region" description="Low complexity" evidence="1">
    <location>
        <begin position="154"/>
        <end position="167"/>
    </location>
</feature>
<feature type="compositionally biased region" description="Polar residues" evidence="1">
    <location>
        <begin position="400"/>
        <end position="409"/>
    </location>
</feature>
<organism evidence="3 4">
    <name type="scientific">Ceratina calcarata</name>
    <dbReference type="NCBI Taxonomy" id="156304"/>
    <lineage>
        <taxon>Eukaryota</taxon>
        <taxon>Metazoa</taxon>
        <taxon>Ecdysozoa</taxon>
        <taxon>Arthropoda</taxon>
        <taxon>Hexapoda</taxon>
        <taxon>Insecta</taxon>
        <taxon>Pterygota</taxon>
        <taxon>Neoptera</taxon>
        <taxon>Endopterygota</taxon>
        <taxon>Hymenoptera</taxon>
        <taxon>Apocrita</taxon>
        <taxon>Aculeata</taxon>
        <taxon>Apoidea</taxon>
        <taxon>Anthophila</taxon>
        <taxon>Apidae</taxon>
        <taxon>Ceratina</taxon>
        <taxon>Zadontomerus</taxon>
    </lineage>
</organism>
<feature type="region of interest" description="Disordered" evidence="1">
    <location>
        <begin position="151"/>
        <end position="182"/>
    </location>
</feature>
<feature type="region of interest" description="Disordered" evidence="1">
    <location>
        <begin position="456"/>
        <end position="534"/>
    </location>
</feature>
<feature type="compositionally biased region" description="Polar residues" evidence="1">
    <location>
        <begin position="168"/>
        <end position="181"/>
    </location>
</feature>
<evidence type="ECO:0000313" key="4">
    <source>
        <dbReference type="RefSeq" id="XP_026668867.1"/>
    </source>
</evidence>
<feature type="compositionally biased region" description="Basic and acidic residues" evidence="1">
    <location>
        <begin position="565"/>
        <end position="590"/>
    </location>
</feature>
<gene>
    <name evidence="4" type="primary">LOC108624387</name>
</gene>
<feature type="compositionally biased region" description="Basic and acidic residues" evidence="1">
    <location>
        <begin position="266"/>
        <end position="276"/>
    </location>
</feature>
<feature type="region of interest" description="Disordered" evidence="1">
    <location>
        <begin position="266"/>
        <end position="295"/>
    </location>
</feature>
<dbReference type="KEGG" id="ccal:108624387"/>
<feature type="region of interest" description="Disordered" evidence="1">
    <location>
        <begin position="79"/>
        <end position="121"/>
    </location>
</feature>
<feature type="compositionally biased region" description="Basic and acidic residues" evidence="1">
    <location>
        <begin position="358"/>
        <end position="373"/>
    </location>
</feature>
<dbReference type="RefSeq" id="XP_026668867.1">
    <property type="nucleotide sequence ID" value="XM_026813066.1"/>
</dbReference>
<evidence type="ECO:0000313" key="3">
    <source>
        <dbReference type="Proteomes" id="UP000694925"/>
    </source>
</evidence>
<sequence>MKLRTFRVLCSLCILCTFALSEEIDRENRPVSDSNSQESEEPLTANSPRDKRALGLILSGLAQVFGYAMDPIQIASLPNSDSNEARATNQTSANNQTASTPAASSNSTQSSGSSTTAVPGQRETIRFTGVVNFGNSTNLLTHLQQYETIFHGNSSSTTSSPSSTSPPQMNTRAPTSNQSSAPPFLVRIPIPSASQPPLPPMPQPPLPEIPPQDIMLSYPRPLIPIQLPAISTQPPPAANNQSAVMMNTQRPVVMRQNMTVRLTVESKEMNNPKDIQKPLPPTFSPSTEEQWKEEYENRLAELERKQEEHARRLMEQELYRNQQQQDNYSNEEDEEVFSTRKPVPKCEEQNVSSEEENDSKGKDEFSNSEKVRESEEEEVQGKYYNKDVDNANQYEDAPQVSENYTSIQYSEPLPLSEDDERRPDELRNSYGQPLHNSELFDNGFVNYFEKFAKPLTDFYSSPESPKEEENSEDSREENERSGEEEDVPARNRYEEYNLEGDGDTNNKDEAESSEDSSEPLIGKNGNVLTKGENKSYFNEEKVIEEMDFSKYMPLIVPVRYLTAPEELKKLKPRSEKSEKDNSVAKTESLKKVSSKSRKPKKENLRTAASFPQRRTPKNLHEEGEEKGAQVWPPPFDFVVDSTIHANAFPKTLNSSGNIKISDARRKPQVSKKKKGKRQQQQRRGVIIDNTTRKPYENPEDIYYQDIKKIPQYGTVPGEQLLLNRPVDSAGDAHFEIAETKSDQSQTKEVPDFGQSYRYILNNNYRNMERPNAHIEHPVQRNPLYTNRFESLKRSIEKPVLPTGHYYSEMIYPTENTEQINLKNSGVQNIELVPKNYEQTTIYPRGNRNFFNTGKSVYDFDRGTGNERMFGVFGGDKKIANKASIGLTIPQPDVYVESLTKFASEPESKNEKVRATDYTNSATTTRVMEQEQINPSEPISYIDYPRIL</sequence>
<feature type="compositionally biased region" description="Basic residues" evidence="1">
    <location>
        <begin position="666"/>
        <end position="680"/>
    </location>
</feature>